<feature type="region of interest" description="Disordered" evidence="1">
    <location>
        <begin position="719"/>
        <end position="843"/>
    </location>
</feature>
<protein>
    <submittedName>
        <fullName evidence="4">Protein ovarian tumor locus</fullName>
    </submittedName>
</protein>
<feature type="region of interest" description="Disordered" evidence="1">
    <location>
        <begin position="291"/>
        <end position="328"/>
    </location>
</feature>
<dbReference type="PROSITE" id="PS50802">
    <property type="entry name" value="OTU"/>
    <property type="match status" value="1"/>
</dbReference>
<dbReference type="CDD" id="cd20380">
    <property type="entry name" value="Tudor_TDRD13-like"/>
    <property type="match status" value="1"/>
</dbReference>
<feature type="compositionally biased region" description="Polar residues" evidence="1">
    <location>
        <begin position="485"/>
        <end position="515"/>
    </location>
</feature>
<organism evidence="4">
    <name type="scientific">Neodiprion lecontei</name>
    <name type="common">Redheaded pine sawfly</name>
    <dbReference type="NCBI Taxonomy" id="441921"/>
    <lineage>
        <taxon>Eukaryota</taxon>
        <taxon>Metazoa</taxon>
        <taxon>Ecdysozoa</taxon>
        <taxon>Arthropoda</taxon>
        <taxon>Hexapoda</taxon>
        <taxon>Insecta</taxon>
        <taxon>Pterygota</taxon>
        <taxon>Neoptera</taxon>
        <taxon>Endopterygota</taxon>
        <taxon>Hymenoptera</taxon>
        <taxon>Tenthredinoidea</taxon>
        <taxon>Diprionidae</taxon>
        <taxon>Diprioninae</taxon>
        <taxon>Neodiprion</taxon>
    </lineage>
</organism>
<evidence type="ECO:0000313" key="4">
    <source>
        <dbReference type="RefSeq" id="XP_015512096.1"/>
    </source>
</evidence>
<feature type="region of interest" description="Disordered" evidence="1">
    <location>
        <begin position="419"/>
        <end position="446"/>
    </location>
</feature>
<feature type="compositionally biased region" description="Polar residues" evidence="1">
    <location>
        <begin position="750"/>
        <end position="778"/>
    </location>
</feature>
<evidence type="ECO:0000259" key="2">
    <source>
        <dbReference type="PROSITE" id="PS50802"/>
    </source>
</evidence>
<dbReference type="GeneID" id="107218664"/>
<dbReference type="GO" id="GO:0004843">
    <property type="term" value="F:cysteine-type deubiquitinase activity"/>
    <property type="evidence" value="ECO:0007669"/>
    <property type="project" value="TreeGrafter"/>
</dbReference>
<feature type="domain" description="OTU" evidence="2">
    <location>
        <begin position="25"/>
        <end position="146"/>
    </location>
</feature>
<feature type="compositionally biased region" description="Polar residues" evidence="1">
    <location>
        <begin position="785"/>
        <end position="799"/>
    </location>
</feature>
<reference evidence="4" key="1">
    <citation type="submission" date="2025-08" db="UniProtKB">
        <authorList>
            <consortium name="RefSeq"/>
        </authorList>
    </citation>
    <scope>IDENTIFICATION</scope>
    <source>
        <tissue evidence="4">Thorax and Abdomen</tissue>
    </source>
</reference>
<accession>A0A6J0BCS0</accession>
<feature type="compositionally biased region" description="Basic and acidic residues" evidence="1">
    <location>
        <begin position="419"/>
        <end position="431"/>
    </location>
</feature>
<gene>
    <name evidence="4" type="primary">LOC107218664</name>
</gene>
<dbReference type="PANTHER" id="PTHR12419">
    <property type="entry name" value="OTU DOMAIN CONTAINING PROTEIN"/>
    <property type="match status" value="1"/>
</dbReference>
<dbReference type="InterPro" id="IPR050704">
    <property type="entry name" value="Peptidase_C85-like"/>
</dbReference>
<proteinExistence type="predicted"/>
<dbReference type="RefSeq" id="XP_015512096.1">
    <property type="nucleotide sequence ID" value="XM_015656610.2"/>
</dbReference>
<dbReference type="InterPro" id="IPR049769">
    <property type="entry name" value="OTU_OTU"/>
</dbReference>
<dbReference type="Pfam" id="PF02338">
    <property type="entry name" value="OTU"/>
    <property type="match status" value="1"/>
</dbReference>
<dbReference type="Gene3D" id="3.90.70.80">
    <property type="match status" value="1"/>
</dbReference>
<dbReference type="InterPro" id="IPR003323">
    <property type="entry name" value="OTU_dom"/>
</dbReference>
<dbReference type="OrthoDB" id="10017659at2759"/>
<evidence type="ECO:0000256" key="1">
    <source>
        <dbReference type="SAM" id="MobiDB-lite"/>
    </source>
</evidence>
<dbReference type="Proteomes" id="UP000829291">
    <property type="component" value="Chromosome 4"/>
</dbReference>
<dbReference type="InParanoid" id="A0A6J0BCS0"/>
<dbReference type="KEGG" id="nlo:107218664"/>
<feature type="region of interest" description="Disordered" evidence="1">
    <location>
        <begin position="996"/>
        <end position="1019"/>
    </location>
</feature>
<dbReference type="FunCoup" id="A0A6J0BCS0">
    <property type="interactions" value="224"/>
</dbReference>
<keyword evidence="3" id="KW-1185">Reference proteome</keyword>
<dbReference type="PANTHER" id="PTHR12419:SF115">
    <property type="entry name" value="PROTEIN OVARIAN TUMOR LOCUS-RELATED"/>
    <property type="match status" value="1"/>
</dbReference>
<dbReference type="InterPro" id="IPR049770">
    <property type="entry name" value="OTU_Tudor"/>
</dbReference>
<dbReference type="GO" id="GO:0061578">
    <property type="term" value="F:K63-linked deubiquitinase activity"/>
    <property type="evidence" value="ECO:0007669"/>
    <property type="project" value="TreeGrafter"/>
</dbReference>
<dbReference type="SUPFAM" id="SSF54001">
    <property type="entry name" value="Cysteine proteinases"/>
    <property type="match status" value="1"/>
</dbReference>
<feature type="compositionally biased region" description="Polar residues" evidence="1">
    <location>
        <begin position="1010"/>
        <end position="1019"/>
    </location>
</feature>
<dbReference type="AlphaFoldDB" id="A0A6J0BCS0"/>
<dbReference type="InterPro" id="IPR038765">
    <property type="entry name" value="Papain-like_cys_pep_sf"/>
</dbReference>
<dbReference type="CDD" id="cd22753">
    <property type="entry name" value="OTU_ALG13-like"/>
    <property type="match status" value="1"/>
</dbReference>
<sequence>MDISPRKPCKRMPEPVDEWLHTEGYFRKHAPRDPTCLFRAISEQVYLTQHFHIKVREECVRYMRDNKNLFEESISIPFESYLEQMSYFTEWGGMLEIKAMSLLYKRDVVMFNGQKLTRQLVTSNGFEKLIYLCHIPPKQYETIYARDFISTAAFCQSIVYQTLYKDVFQMADVDNAVFKMLHERSNNISHDKFFLKENLEIREQLTVELFNKLEKSTEETEESQVVVKSITPFPYRIAKALDPNIYRNTDFDIWHEIRREIRNAGWMKYNSSELQVGGKCLVHMDTKEDELDKTNNNSTYNINLGEKSSKDNNGNDQKSTKKPGKKDSVIFSGHIQEMSKNEGPVVVFIEELGEKKTVPYSSLKPITQKKNKQPNWPLANHKKNPIYETGSQKWKKSWYGNTKKIKDLAINLNSLTTKQTDKNNNKVHEEENTQWENESGHSEDSSSSYKAYAMEALTTYQGYAVNTSIDVMPVSVILDGPRSNIGESLQPGVTKSDNTKNSNPTNNGDKVTSTSEVAEKQISATAPTTITPEIASHGSQNCNRNTQNEVYYPTQGNIAQYLGGNGNIYYPAADCNIIPSPQFYISNGTSYSPPAMDSLRPTAQVNQVLQSVNTSVSKSIEVNGSDLPLSDLATLRFYYNLGVEYYRANCGWIGCGASQAMTCGTCYVSQTNMHSQYNNLMGNHLTANESSTLNEDEVSHITQNLQQKFVISQHQGEQTCSNRDYLPNNGKAHGRAANLNNHGSHKSIVRNDSQSLSENRASPHTILVQQSTPYSPSNEKLKEPSTPNNKDNQRANRNSLAPRFKKNFDGRYRNSRQQQQPSQQQHHHQQQEQTFQHPQSVGNVDLPAAKNICVQNLHSSEGQQISPAHNLVAHTGSNTVYQNPVNQLPFSQPPIYTAVPYYSTDAESTFQNQFYPTNQNFSLPYIPHSDISDGNNVSHFPQSIYPGGENYGQPYPLYSQYMYPTSMYPPIPTQNAPENWYAMPGQTQTMPLPHYVQYSPPPAPVPGSPNGTQSSNLSQ</sequence>
<dbReference type="GO" id="GO:0016579">
    <property type="term" value="P:protein deubiquitination"/>
    <property type="evidence" value="ECO:0007669"/>
    <property type="project" value="TreeGrafter"/>
</dbReference>
<feature type="region of interest" description="Disordered" evidence="1">
    <location>
        <begin position="483"/>
        <end position="515"/>
    </location>
</feature>
<name>A0A6J0BCS0_NEOLC</name>
<evidence type="ECO:0000313" key="3">
    <source>
        <dbReference type="Proteomes" id="UP000829291"/>
    </source>
</evidence>